<evidence type="ECO:0000313" key="7">
    <source>
        <dbReference type="EMBL" id="EKC21228.1"/>
    </source>
</evidence>
<organism evidence="7">
    <name type="scientific">Magallana gigas</name>
    <name type="common">Pacific oyster</name>
    <name type="synonym">Crassostrea gigas</name>
    <dbReference type="NCBI Taxonomy" id="29159"/>
    <lineage>
        <taxon>Eukaryota</taxon>
        <taxon>Metazoa</taxon>
        <taxon>Spiralia</taxon>
        <taxon>Lophotrochozoa</taxon>
        <taxon>Mollusca</taxon>
        <taxon>Bivalvia</taxon>
        <taxon>Autobranchia</taxon>
        <taxon>Pteriomorphia</taxon>
        <taxon>Ostreida</taxon>
        <taxon>Ostreoidea</taxon>
        <taxon>Ostreidae</taxon>
        <taxon>Magallana</taxon>
    </lineage>
</organism>
<keyword evidence="5" id="KW-0406">Ion transport</keyword>
<evidence type="ECO:0000256" key="6">
    <source>
        <dbReference type="ARBA" id="ARBA00023201"/>
    </source>
</evidence>
<dbReference type="EMBL" id="JH816454">
    <property type="protein sequence ID" value="EKC21228.1"/>
    <property type="molecule type" value="Genomic_DNA"/>
</dbReference>
<dbReference type="GO" id="GO:0005886">
    <property type="term" value="C:plasma membrane"/>
    <property type="evidence" value="ECO:0007669"/>
    <property type="project" value="UniProtKB-SubCell"/>
</dbReference>
<keyword evidence="6" id="KW-0739">Sodium transport</keyword>
<evidence type="ECO:0000256" key="2">
    <source>
        <dbReference type="ARBA" id="ARBA00022448"/>
    </source>
</evidence>
<keyword evidence="2" id="KW-0813">Transport</keyword>
<dbReference type="GO" id="GO:0006814">
    <property type="term" value="P:sodium ion transport"/>
    <property type="evidence" value="ECO:0007669"/>
    <property type="project" value="UniProtKB-KW"/>
</dbReference>
<accession>K1PI33</accession>
<protein>
    <submittedName>
        <fullName evidence="7">Sodium-coupled monocarboxylate transporter 1</fullName>
    </submittedName>
</protein>
<evidence type="ECO:0000256" key="4">
    <source>
        <dbReference type="ARBA" id="ARBA00023053"/>
    </source>
</evidence>
<dbReference type="Gene3D" id="1.20.1730.10">
    <property type="entry name" value="Sodium/glucose cotransporter"/>
    <property type="match status" value="1"/>
</dbReference>
<proteinExistence type="predicted"/>
<keyword evidence="4" id="KW-0915">Sodium</keyword>
<comment type="subcellular location">
    <subcellularLocation>
        <location evidence="1">Cell membrane</location>
        <topology evidence="1">Multi-pass membrane protein</topology>
    </subcellularLocation>
</comment>
<gene>
    <name evidence="7" type="ORF">CGI_10004275</name>
</gene>
<evidence type="ECO:0000256" key="5">
    <source>
        <dbReference type="ARBA" id="ARBA00023065"/>
    </source>
</evidence>
<dbReference type="InterPro" id="IPR038377">
    <property type="entry name" value="Na/Glc_symporter_sf"/>
</dbReference>
<dbReference type="GO" id="GO:0015293">
    <property type="term" value="F:symporter activity"/>
    <property type="evidence" value="ECO:0007669"/>
    <property type="project" value="TreeGrafter"/>
</dbReference>
<dbReference type="PANTHER" id="PTHR42985">
    <property type="entry name" value="SODIUM-COUPLED MONOCARBOXYLATE TRANSPORTER"/>
    <property type="match status" value="1"/>
</dbReference>
<keyword evidence="3" id="KW-0472">Membrane</keyword>
<keyword evidence="3" id="KW-1003">Cell membrane</keyword>
<name>K1PI33_MAGGI</name>
<dbReference type="HOGENOM" id="CLU_1273344_0_0_1"/>
<evidence type="ECO:0000256" key="1">
    <source>
        <dbReference type="ARBA" id="ARBA00004651"/>
    </source>
</evidence>
<reference evidence="7" key="1">
    <citation type="journal article" date="2012" name="Nature">
        <title>The oyster genome reveals stress adaptation and complexity of shell formation.</title>
        <authorList>
            <person name="Zhang G."/>
            <person name="Fang X."/>
            <person name="Guo X."/>
            <person name="Li L."/>
            <person name="Luo R."/>
            <person name="Xu F."/>
            <person name="Yang P."/>
            <person name="Zhang L."/>
            <person name="Wang X."/>
            <person name="Qi H."/>
            <person name="Xiong Z."/>
            <person name="Que H."/>
            <person name="Xie Y."/>
            <person name="Holland P.W."/>
            <person name="Paps J."/>
            <person name="Zhu Y."/>
            <person name="Wu F."/>
            <person name="Chen Y."/>
            <person name="Wang J."/>
            <person name="Peng C."/>
            <person name="Meng J."/>
            <person name="Yang L."/>
            <person name="Liu J."/>
            <person name="Wen B."/>
            <person name="Zhang N."/>
            <person name="Huang Z."/>
            <person name="Zhu Q."/>
            <person name="Feng Y."/>
            <person name="Mount A."/>
            <person name="Hedgecock D."/>
            <person name="Xu Z."/>
            <person name="Liu Y."/>
            <person name="Domazet-Loso T."/>
            <person name="Du Y."/>
            <person name="Sun X."/>
            <person name="Zhang S."/>
            <person name="Liu B."/>
            <person name="Cheng P."/>
            <person name="Jiang X."/>
            <person name="Li J."/>
            <person name="Fan D."/>
            <person name="Wang W."/>
            <person name="Fu W."/>
            <person name="Wang T."/>
            <person name="Wang B."/>
            <person name="Zhang J."/>
            <person name="Peng Z."/>
            <person name="Li Y."/>
            <person name="Li N."/>
            <person name="Wang J."/>
            <person name="Chen M."/>
            <person name="He Y."/>
            <person name="Tan F."/>
            <person name="Song X."/>
            <person name="Zheng Q."/>
            <person name="Huang R."/>
            <person name="Yang H."/>
            <person name="Du X."/>
            <person name="Chen L."/>
            <person name="Yang M."/>
            <person name="Gaffney P.M."/>
            <person name="Wang S."/>
            <person name="Luo L."/>
            <person name="She Z."/>
            <person name="Ming Y."/>
            <person name="Huang W."/>
            <person name="Zhang S."/>
            <person name="Huang B."/>
            <person name="Zhang Y."/>
            <person name="Qu T."/>
            <person name="Ni P."/>
            <person name="Miao G."/>
            <person name="Wang J."/>
            <person name="Wang Q."/>
            <person name="Steinberg C.E."/>
            <person name="Wang H."/>
            <person name="Li N."/>
            <person name="Qian L."/>
            <person name="Zhang G."/>
            <person name="Li Y."/>
            <person name="Yang H."/>
            <person name="Liu X."/>
            <person name="Wang J."/>
            <person name="Yin Y."/>
            <person name="Wang J."/>
        </authorList>
    </citation>
    <scope>NUCLEOTIDE SEQUENCE [LARGE SCALE GENOMIC DNA]</scope>
    <source>
        <strain evidence="7">05x7-T-G4-1.051#20</strain>
    </source>
</reference>
<dbReference type="PANTHER" id="PTHR42985:SF40">
    <property type="entry name" value="LD47995P-RELATED"/>
    <property type="match status" value="1"/>
</dbReference>
<dbReference type="InParanoid" id="K1PI33"/>
<dbReference type="InterPro" id="IPR051163">
    <property type="entry name" value="Sodium:Solute_Symporter_SSF"/>
</dbReference>
<evidence type="ECO:0000256" key="3">
    <source>
        <dbReference type="ARBA" id="ARBA00022475"/>
    </source>
</evidence>
<sequence length="217" mass="23097">MILTQVHLGKVWVTGRKSAKFVSSPYTKIAYDPIPVFAVIIVGMSFLAMNLPGTITQITLGTLSATSGPLVGVYLLGMAFPWATAKSAVISGTLAFSLCLTMTIGSNLYPTDYPRLKPVPTYGCPGTNHSLLESTESNATVNPVITTMTGRFDYILTNYSKLPPMAENRTAAAPLEVQSKDDGRVLNGRSVGDSLTYPVKKDSSSLSFADFAVTGSD</sequence>
<dbReference type="AlphaFoldDB" id="K1PI33"/>